<dbReference type="CDD" id="cd00756">
    <property type="entry name" value="MoaE"/>
    <property type="match status" value="1"/>
</dbReference>
<dbReference type="EMBL" id="JXKH01000007">
    <property type="protein sequence ID" value="OJG17674.1"/>
    <property type="molecule type" value="Genomic_DNA"/>
</dbReference>
<dbReference type="Pfam" id="PF02391">
    <property type="entry name" value="MoaE"/>
    <property type="match status" value="1"/>
</dbReference>
<dbReference type="SUPFAM" id="SSF54690">
    <property type="entry name" value="Molybdopterin synthase subunit MoaE"/>
    <property type="match status" value="1"/>
</dbReference>
<dbReference type="Gene3D" id="3.90.1170.40">
    <property type="entry name" value="Molybdopterin biosynthesis MoaE subunit"/>
    <property type="match status" value="1"/>
</dbReference>
<proteinExistence type="predicted"/>
<protein>
    <submittedName>
        <fullName evidence="1">Molybdopterin biosynthesis protein, E chain</fullName>
    </submittedName>
</protein>
<dbReference type="InterPro" id="IPR036563">
    <property type="entry name" value="MoaE_sf"/>
</dbReference>
<sequence length="136" mass="15247">MALIKLQTEPIDVAFYYNQLKDPRYGGIVTFSGVIREWTGAIQTKGIGYTAYEEMAVKELTKLAASVEEKGAKVVIVHRLGELAIGEEAVFIGVACPHRKDAFVGCEYLIDHLKKNVPIWKKEYDTDQIRWGGLSQ</sequence>
<name>A0A1L8RD70_9ENTE</name>
<dbReference type="GO" id="GO:0006777">
    <property type="term" value="P:Mo-molybdopterin cofactor biosynthetic process"/>
    <property type="evidence" value="ECO:0007669"/>
    <property type="project" value="InterPro"/>
</dbReference>
<dbReference type="STRING" id="214095.RU97_GL002464"/>
<evidence type="ECO:0000313" key="1">
    <source>
        <dbReference type="EMBL" id="OJG17674.1"/>
    </source>
</evidence>
<keyword evidence="2" id="KW-1185">Reference proteome</keyword>
<dbReference type="AlphaFoldDB" id="A0A1L8RD70"/>
<dbReference type="InterPro" id="IPR003448">
    <property type="entry name" value="Mopterin_biosynth_MoaE"/>
</dbReference>
<evidence type="ECO:0000313" key="2">
    <source>
        <dbReference type="Proteomes" id="UP000181884"/>
    </source>
</evidence>
<dbReference type="PANTHER" id="PTHR23404">
    <property type="entry name" value="MOLYBDOPTERIN SYNTHASE RELATED"/>
    <property type="match status" value="1"/>
</dbReference>
<dbReference type="Proteomes" id="UP000181884">
    <property type="component" value="Unassembled WGS sequence"/>
</dbReference>
<accession>A0A1L8RD70</accession>
<comment type="caution">
    <text evidence="1">The sequence shown here is derived from an EMBL/GenBank/DDBJ whole genome shotgun (WGS) entry which is preliminary data.</text>
</comment>
<dbReference type="RefSeq" id="WP_067395447.1">
    <property type="nucleotide sequence ID" value="NZ_JXKH01000007.1"/>
</dbReference>
<reference evidence="1 2" key="1">
    <citation type="submission" date="2014-12" db="EMBL/GenBank/DDBJ databases">
        <title>Draft genome sequences of 29 type strains of Enterococci.</title>
        <authorList>
            <person name="Zhong Z."/>
            <person name="Sun Z."/>
            <person name="Liu W."/>
            <person name="Zhang W."/>
            <person name="Zhang H."/>
        </authorList>
    </citation>
    <scope>NUCLEOTIDE SEQUENCE [LARGE SCALE GENOMIC DNA]</scope>
    <source>
        <strain evidence="1 2">DSM 17029</strain>
    </source>
</reference>
<gene>
    <name evidence="1" type="ORF">RU97_GL002464</name>
</gene>
<organism evidence="1 2">
    <name type="scientific">Enterococcus canis</name>
    <dbReference type="NCBI Taxonomy" id="214095"/>
    <lineage>
        <taxon>Bacteria</taxon>
        <taxon>Bacillati</taxon>
        <taxon>Bacillota</taxon>
        <taxon>Bacilli</taxon>
        <taxon>Lactobacillales</taxon>
        <taxon>Enterococcaceae</taxon>
        <taxon>Enterococcus</taxon>
    </lineage>
</organism>